<protein>
    <submittedName>
        <fullName evidence="2">Uncharacterized protein</fullName>
    </submittedName>
</protein>
<keyword evidence="1" id="KW-0732">Signal</keyword>
<evidence type="ECO:0000256" key="1">
    <source>
        <dbReference type="SAM" id="SignalP"/>
    </source>
</evidence>
<dbReference type="Proteomes" id="UP000541610">
    <property type="component" value="Unassembled WGS sequence"/>
</dbReference>
<dbReference type="AlphaFoldDB" id="A0A7J6NQB6"/>
<feature type="chain" id="PRO_5029670732" evidence="1">
    <location>
        <begin position="18"/>
        <end position="178"/>
    </location>
</feature>
<evidence type="ECO:0000313" key="2">
    <source>
        <dbReference type="EMBL" id="KAF4685241.1"/>
    </source>
</evidence>
<sequence length="178" mass="19326">MMAFFVVRVLFVMSVTAAVQDGDIDPKSKEEFRSPIVQDVAATGHHHFDDNAVTSGSESYLLPGPVDEVSSDNPKLQDISCDWCQFCSDIAFASGSCVITERLLALDDGYYCGLYGEQIIGPITLYACMAVGPTGVNIAVTSDVVFDGDKMILKRDGKEEGPDLFPYLDVKGQLQDLL</sequence>
<evidence type="ECO:0000313" key="3">
    <source>
        <dbReference type="Proteomes" id="UP000541610"/>
    </source>
</evidence>
<organism evidence="2 3">
    <name type="scientific">Perkinsus olseni</name>
    <name type="common">Perkinsus atlanticus</name>
    <dbReference type="NCBI Taxonomy" id="32597"/>
    <lineage>
        <taxon>Eukaryota</taxon>
        <taxon>Sar</taxon>
        <taxon>Alveolata</taxon>
        <taxon>Perkinsozoa</taxon>
        <taxon>Perkinsea</taxon>
        <taxon>Perkinsida</taxon>
        <taxon>Perkinsidae</taxon>
        <taxon>Perkinsus</taxon>
    </lineage>
</organism>
<comment type="caution">
    <text evidence="2">The sequence shown here is derived from an EMBL/GenBank/DDBJ whole genome shotgun (WGS) entry which is preliminary data.</text>
</comment>
<name>A0A7J6NQB6_PEROL</name>
<dbReference type="EMBL" id="JABANP010000271">
    <property type="protein sequence ID" value="KAF4685241.1"/>
    <property type="molecule type" value="Genomic_DNA"/>
</dbReference>
<feature type="signal peptide" evidence="1">
    <location>
        <begin position="1"/>
        <end position="17"/>
    </location>
</feature>
<accession>A0A7J6NQB6</accession>
<proteinExistence type="predicted"/>
<reference evidence="2 3" key="1">
    <citation type="submission" date="2020-04" db="EMBL/GenBank/DDBJ databases">
        <title>Perkinsus olseni comparative genomics.</title>
        <authorList>
            <person name="Bogema D.R."/>
        </authorList>
    </citation>
    <scope>NUCLEOTIDE SEQUENCE [LARGE SCALE GENOMIC DNA]</scope>
    <source>
        <strain evidence="2">00978-12</strain>
    </source>
</reference>
<gene>
    <name evidence="2" type="ORF">FOZ60_006758</name>
</gene>